<keyword evidence="3" id="KW-1185">Reference proteome</keyword>
<comment type="caution">
    <text evidence="2">The sequence shown here is derived from an EMBL/GenBank/DDBJ whole genome shotgun (WGS) entry which is preliminary data.</text>
</comment>
<proteinExistence type="predicted"/>
<name>A0AAV2HM65_LYMST</name>
<reference evidence="2 3" key="1">
    <citation type="submission" date="2024-04" db="EMBL/GenBank/DDBJ databases">
        <authorList>
            <consortium name="Genoscope - CEA"/>
            <person name="William W."/>
        </authorList>
    </citation>
    <scope>NUCLEOTIDE SEQUENCE [LARGE SCALE GENOMIC DNA]</scope>
</reference>
<feature type="region of interest" description="Disordered" evidence="1">
    <location>
        <begin position="127"/>
        <end position="175"/>
    </location>
</feature>
<dbReference type="EMBL" id="CAXITT010000192">
    <property type="protein sequence ID" value="CAL1535128.1"/>
    <property type="molecule type" value="Genomic_DNA"/>
</dbReference>
<evidence type="ECO:0000313" key="3">
    <source>
        <dbReference type="Proteomes" id="UP001497497"/>
    </source>
</evidence>
<evidence type="ECO:0000313" key="2">
    <source>
        <dbReference type="EMBL" id="CAL1535128.1"/>
    </source>
</evidence>
<protein>
    <submittedName>
        <fullName evidence="2">Uncharacterized protein</fullName>
    </submittedName>
</protein>
<gene>
    <name evidence="2" type="ORF">GSLYS_00009088001</name>
</gene>
<evidence type="ECO:0000256" key="1">
    <source>
        <dbReference type="SAM" id="MobiDB-lite"/>
    </source>
</evidence>
<dbReference type="AlphaFoldDB" id="A0AAV2HM65"/>
<accession>A0AAV2HM65</accession>
<organism evidence="2 3">
    <name type="scientific">Lymnaea stagnalis</name>
    <name type="common">Great pond snail</name>
    <name type="synonym">Helix stagnalis</name>
    <dbReference type="NCBI Taxonomy" id="6523"/>
    <lineage>
        <taxon>Eukaryota</taxon>
        <taxon>Metazoa</taxon>
        <taxon>Spiralia</taxon>
        <taxon>Lophotrochozoa</taxon>
        <taxon>Mollusca</taxon>
        <taxon>Gastropoda</taxon>
        <taxon>Heterobranchia</taxon>
        <taxon>Euthyneura</taxon>
        <taxon>Panpulmonata</taxon>
        <taxon>Hygrophila</taxon>
        <taxon>Lymnaeoidea</taxon>
        <taxon>Lymnaeidae</taxon>
        <taxon>Lymnaea</taxon>
    </lineage>
</organism>
<dbReference type="Proteomes" id="UP001497497">
    <property type="component" value="Unassembled WGS sequence"/>
</dbReference>
<sequence length="228" mass="24645">MQKEKIKSTVEENRRLRGFLEQKAVELEHLLDQLGDDVIKDDLGFQSSLLHKKVLELRGKDGSPGKLSVKSCSTLEVECSSNYSENSATTSLYVTDDSPPTTSLLKNRFQNSKLYSEGIEMAGVRSCARKGSVTIPPPAEDEKDDDPFGGVYLGPSESSDDDSEQKESKKVALGERQPLMAGTNIRILPYKTGNAASSESVFDVTAGAQGLMTSFGSVDTNPGNLVCS</sequence>